<dbReference type="Proteomes" id="UP000321080">
    <property type="component" value="Unassembled WGS sequence"/>
</dbReference>
<accession>A0A5C7GGF7</accession>
<proteinExistence type="predicted"/>
<evidence type="ECO:0000313" key="2">
    <source>
        <dbReference type="Proteomes" id="UP000321080"/>
    </source>
</evidence>
<sequence length="147" mass="16759">MLRLTEKVLFFFIIIFSFLNTQCEEDVIIDDLLCDFTTVIDETKYANLSSDNFTFVNAEIEGDCLSIEIGASGCDGSTWKFELIDSGAVAESFPEQRYLKLKFINNEDCLAYFERVISFDLTPIQVQGSNKIILHLDGLDESLEYSY</sequence>
<protein>
    <submittedName>
        <fullName evidence="1">Uncharacterized protein</fullName>
    </submittedName>
</protein>
<dbReference type="RefSeq" id="WP_147767477.1">
    <property type="nucleotide sequence ID" value="NZ_VRKQ01000010.1"/>
</dbReference>
<dbReference type="AlphaFoldDB" id="A0A5C7GGF7"/>
<gene>
    <name evidence="1" type="ORF">FUA22_08150</name>
</gene>
<comment type="caution">
    <text evidence="1">The sequence shown here is derived from an EMBL/GenBank/DDBJ whole genome shotgun (WGS) entry which is preliminary data.</text>
</comment>
<evidence type="ECO:0000313" key="1">
    <source>
        <dbReference type="EMBL" id="TXG36553.1"/>
    </source>
</evidence>
<name>A0A5C7GGF7_9FLAO</name>
<dbReference type="EMBL" id="VRKQ01000010">
    <property type="protein sequence ID" value="TXG36553.1"/>
    <property type="molecule type" value="Genomic_DNA"/>
</dbReference>
<reference evidence="1 2" key="1">
    <citation type="submission" date="2019-08" db="EMBL/GenBank/DDBJ databases">
        <title>Seonamhaeicola sediminis sp. nov., isolated from marine sediment.</title>
        <authorList>
            <person name="Cao W.R."/>
        </authorList>
    </citation>
    <scope>NUCLEOTIDE SEQUENCE [LARGE SCALE GENOMIC DNA]</scope>
    <source>
        <strain evidence="1 2">1505</strain>
    </source>
</reference>
<keyword evidence="2" id="KW-1185">Reference proteome</keyword>
<dbReference type="OrthoDB" id="1493159at2"/>
<organism evidence="1 2">
    <name type="scientific">Seonamhaeicola maritimus</name>
    <dbReference type="NCBI Taxonomy" id="2591822"/>
    <lineage>
        <taxon>Bacteria</taxon>
        <taxon>Pseudomonadati</taxon>
        <taxon>Bacteroidota</taxon>
        <taxon>Flavobacteriia</taxon>
        <taxon>Flavobacteriales</taxon>
        <taxon>Flavobacteriaceae</taxon>
    </lineage>
</organism>